<accession>A0A6J5L9Y6</accession>
<evidence type="ECO:0000313" key="1">
    <source>
        <dbReference type="EMBL" id="CAB4129867.1"/>
    </source>
</evidence>
<dbReference type="EMBL" id="LR796237">
    <property type="protein sequence ID" value="CAB4129867.1"/>
    <property type="molecule type" value="Genomic_DNA"/>
</dbReference>
<sequence length="102" mass="11860">MKPELIKIVKNLRSMIDAQDSYLDTVPQDLQSAVFANQYTEIENRKVDMLVAELFGDLAEDVNWFLYDFKFGKTTGPHIVLECGTEYTFNTPDDYYTYLESQ</sequence>
<proteinExistence type="predicted"/>
<reference evidence="1" key="1">
    <citation type="submission" date="2020-04" db="EMBL/GenBank/DDBJ databases">
        <authorList>
            <person name="Chiriac C."/>
            <person name="Salcher M."/>
            <person name="Ghai R."/>
            <person name="Kavagutti S V."/>
        </authorList>
    </citation>
    <scope>NUCLEOTIDE SEQUENCE</scope>
</reference>
<gene>
    <name evidence="1" type="ORF">UFOVP116_153</name>
</gene>
<name>A0A6J5L9Y6_9CAUD</name>
<protein>
    <submittedName>
        <fullName evidence="1">Uncharacterized protein</fullName>
    </submittedName>
</protein>
<organism evidence="1">
    <name type="scientific">uncultured Caudovirales phage</name>
    <dbReference type="NCBI Taxonomy" id="2100421"/>
    <lineage>
        <taxon>Viruses</taxon>
        <taxon>Duplodnaviria</taxon>
        <taxon>Heunggongvirae</taxon>
        <taxon>Uroviricota</taxon>
        <taxon>Caudoviricetes</taxon>
        <taxon>Peduoviridae</taxon>
        <taxon>Maltschvirus</taxon>
        <taxon>Maltschvirus maltsch</taxon>
    </lineage>
</organism>